<dbReference type="AlphaFoldDB" id="A0A7J9GE46"/>
<accession>A0A7J9GE46</accession>
<dbReference type="EMBL" id="JABFAD010000004">
    <property type="protein sequence ID" value="MBA0795414.1"/>
    <property type="molecule type" value="Genomic_DNA"/>
</dbReference>
<evidence type="ECO:0000313" key="1">
    <source>
        <dbReference type="EMBL" id="MBA0795414.1"/>
    </source>
</evidence>
<name>A0A7J9GE46_9ROSI</name>
<dbReference type="Proteomes" id="UP000593560">
    <property type="component" value="Unassembled WGS sequence"/>
</dbReference>
<proteinExistence type="predicted"/>
<reference evidence="1 2" key="1">
    <citation type="journal article" date="2019" name="Genome Biol. Evol.">
        <title>Insights into the evolution of the New World diploid cottons (Gossypium, subgenus Houzingenia) based on genome sequencing.</title>
        <authorList>
            <person name="Grover C.E."/>
            <person name="Arick M.A. 2nd"/>
            <person name="Thrash A."/>
            <person name="Conover J.L."/>
            <person name="Sanders W.S."/>
            <person name="Peterson D.G."/>
            <person name="Frelichowski J.E."/>
            <person name="Scheffler J.A."/>
            <person name="Scheffler B.E."/>
            <person name="Wendel J.F."/>
        </authorList>
    </citation>
    <scope>NUCLEOTIDE SEQUENCE [LARGE SCALE GENOMIC DNA]</scope>
    <source>
        <strain evidence="1">0</strain>
        <tissue evidence="1">Leaf</tissue>
    </source>
</reference>
<comment type="caution">
    <text evidence="1">The sequence shown here is derived from an EMBL/GenBank/DDBJ whole genome shotgun (WGS) entry which is preliminary data.</text>
</comment>
<gene>
    <name evidence="1" type="ORF">Gohar_006278</name>
</gene>
<evidence type="ECO:0000313" key="2">
    <source>
        <dbReference type="Proteomes" id="UP000593560"/>
    </source>
</evidence>
<dbReference type="OrthoDB" id="26681at2759"/>
<organism evidence="1 2">
    <name type="scientific">Gossypium harknessii</name>
    <dbReference type="NCBI Taxonomy" id="34285"/>
    <lineage>
        <taxon>Eukaryota</taxon>
        <taxon>Viridiplantae</taxon>
        <taxon>Streptophyta</taxon>
        <taxon>Embryophyta</taxon>
        <taxon>Tracheophyta</taxon>
        <taxon>Spermatophyta</taxon>
        <taxon>Magnoliopsida</taxon>
        <taxon>eudicotyledons</taxon>
        <taxon>Gunneridae</taxon>
        <taxon>Pentapetalae</taxon>
        <taxon>rosids</taxon>
        <taxon>malvids</taxon>
        <taxon>Malvales</taxon>
        <taxon>Malvaceae</taxon>
        <taxon>Malvoideae</taxon>
        <taxon>Gossypium</taxon>
    </lineage>
</organism>
<feature type="non-terminal residue" evidence="1">
    <location>
        <position position="202"/>
    </location>
</feature>
<sequence length="202" mass="21233">MADANGQISAKAMERLTAAAAAEPYDSVSSAFVSYGSCAMDIAEGWKYRSRLWYGVGFPKTGEFGAGGSGWELWSAALQKDPNGNWIELPLVKKSVSMLQALLLDDSGLGGGLGIGGGSGTGMGGMAAPYQLLDSDQPFLCMLRMVLLSMREDDNGADKMVARNVGIEDGVPEALYHQGENIMSLENSDGIAAGNPESALLW</sequence>
<protein>
    <submittedName>
        <fullName evidence="1">Uncharacterized protein</fullName>
    </submittedName>
</protein>
<keyword evidence="2" id="KW-1185">Reference proteome</keyword>